<organism evidence="10 12">
    <name type="scientific">Didymodactylos carnosus</name>
    <dbReference type="NCBI Taxonomy" id="1234261"/>
    <lineage>
        <taxon>Eukaryota</taxon>
        <taxon>Metazoa</taxon>
        <taxon>Spiralia</taxon>
        <taxon>Gnathifera</taxon>
        <taxon>Rotifera</taxon>
        <taxon>Eurotatoria</taxon>
        <taxon>Bdelloidea</taxon>
        <taxon>Philodinida</taxon>
        <taxon>Philodinidae</taxon>
        <taxon>Didymodactylos</taxon>
    </lineage>
</organism>
<dbReference type="AlphaFoldDB" id="A0A8S2EH00"/>
<dbReference type="PANTHER" id="PTHR32294">
    <property type="entry name" value="DNA POLYMERASE III SUBUNIT ALPHA"/>
    <property type="match status" value="1"/>
</dbReference>
<gene>
    <name evidence="10" type="ORF">OVA965_LOCUS25041</name>
    <name evidence="11" type="ORF">TMI583_LOCUS25766</name>
</gene>
<comment type="caution">
    <text evidence="10">The sequence shown here is derived from an EMBL/GenBank/DDBJ whole genome shotgun (WGS) entry which is preliminary data.</text>
</comment>
<evidence type="ECO:0000313" key="11">
    <source>
        <dbReference type="EMBL" id="CAF4031939.1"/>
    </source>
</evidence>
<feature type="domain" description="DNA polymerase helix-hairpin-helix motif" evidence="8">
    <location>
        <begin position="308"/>
        <end position="396"/>
    </location>
</feature>
<keyword evidence="5" id="KW-0239">DNA-directed DNA polymerase</keyword>
<keyword evidence="3" id="KW-0548">Nucleotidyltransferase</keyword>
<dbReference type="EC" id="2.7.7.7" evidence="1"/>
<dbReference type="InterPro" id="IPR004805">
    <property type="entry name" value="DnaE2/DnaE/PolC"/>
</dbReference>
<reference evidence="10" key="1">
    <citation type="submission" date="2021-02" db="EMBL/GenBank/DDBJ databases">
        <authorList>
            <person name="Nowell W R."/>
        </authorList>
    </citation>
    <scope>NUCLEOTIDE SEQUENCE</scope>
</reference>
<evidence type="ECO:0000313" key="10">
    <source>
        <dbReference type="EMBL" id="CAF1223686.1"/>
    </source>
</evidence>
<dbReference type="EMBL" id="CAJNOK010015353">
    <property type="protein sequence ID" value="CAF1223686.1"/>
    <property type="molecule type" value="Genomic_DNA"/>
</dbReference>
<sequence length="448" mass="49841">MKMAIRDLGRVFSADPIDIDRMAKNVPPEDDENPIAAIKHSTILQAYAVSHEHILKACVKVIGLPRQVSIHPAGVVLSSKVLASVVPVQLGQSAEALTQYTSEHLEELGLIKIDILSLRSLTIIQLVLALIRERTGREIDLSRLQLADQKTFKMLSAGLTMGIFQLESVGMRRVLRQLQVDSIEDIIATSALFRPGPQEQIGTYANRKHEQVMQIAQAVAGFSYARADILRRAISKKEQSMLDQLGDEFMQGALKQGYSNTDATQVFDYIKRFGDYGFNRAHAVGYGIIGLGDPGKLTQYSQDAKSYKIELLLPDLNSSSGQFEIEKENLRLPLSLIKGLGTVAYNKLANERNLYGHFTSIVNAYARLRKSGVSKKVIETLVMAGAFDQFGETRKTIITNFELLENHFKITNGDIASNSFKPPELIRCEEYPVKEKMENQVNAIGFDL</sequence>
<dbReference type="GO" id="GO:0008408">
    <property type="term" value="F:3'-5' exonuclease activity"/>
    <property type="evidence" value="ECO:0007669"/>
    <property type="project" value="InterPro"/>
</dbReference>
<name>A0A8S2EH00_9BILA</name>
<evidence type="ECO:0000256" key="3">
    <source>
        <dbReference type="ARBA" id="ARBA00022695"/>
    </source>
</evidence>
<dbReference type="Gene3D" id="1.10.150.870">
    <property type="match status" value="1"/>
</dbReference>
<keyword evidence="4" id="KW-0235">DNA replication</keyword>
<dbReference type="PANTHER" id="PTHR32294:SF0">
    <property type="entry name" value="DNA POLYMERASE III SUBUNIT ALPHA"/>
    <property type="match status" value="1"/>
</dbReference>
<dbReference type="Proteomes" id="UP000682733">
    <property type="component" value="Unassembled WGS sequence"/>
</dbReference>
<comment type="catalytic activity">
    <reaction evidence="6">
        <text>DNA(n) + a 2'-deoxyribonucleoside 5'-triphosphate = DNA(n+1) + diphosphate</text>
        <dbReference type="Rhea" id="RHEA:22508"/>
        <dbReference type="Rhea" id="RHEA-COMP:17339"/>
        <dbReference type="Rhea" id="RHEA-COMP:17340"/>
        <dbReference type="ChEBI" id="CHEBI:33019"/>
        <dbReference type="ChEBI" id="CHEBI:61560"/>
        <dbReference type="ChEBI" id="CHEBI:173112"/>
        <dbReference type="EC" id="2.7.7.7"/>
    </reaction>
</comment>
<dbReference type="Gene3D" id="1.10.10.1600">
    <property type="entry name" value="Bacterial DNA polymerase III alpha subunit, thumb domain"/>
    <property type="match status" value="1"/>
</dbReference>
<feature type="domain" description="Bacterial DNA polymerase III alpha subunit NTPase" evidence="7">
    <location>
        <begin position="2"/>
        <end position="116"/>
    </location>
</feature>
<dbReference type="Pfam" id="PF17657">
    <property type="entry name" value="DNA_pol3_finger"/>
    <property type="match status" value="1"/>
</dbReference>
<dbReference type="Proteomes" id="UP000677228">
    <property type="component" value="Unassembled WGS sequence"/>
</dbReference>
<dbReference type="Pfam" id="PF14579">
    <property type="entry name" value="HHH_6"/>
    <property type="match status" value="1"/>
</dbReference>
<evidence type="ECO:0000256" key="4">
    <source>
        <dbReference type="ARBA" id="ARBA00022705"/>
    </source>
</evidence>
<dbReference type="GO" id="GO:0003887">
    <property type="term" value="F:DNA-directed DNA polymerase activity"/>
    <property type="evidence" value="ECO:0007669"/>
    <property type="project" value="UniProtKB-KW"/>
</dbReference>
<evidence type="ECO:0000259" key="9">
    <source>
        <dbReference type="Pfam" id="PF17657"/>
    </source>
</evidence>
<dbReference type="Pfam" id="PF07733">
    <property type="entry name" value="DNA_pol3_alpha"/>
    <property type="match status" value="1"/>
</dbReference>
<evidence type="ECO:0000259" key="7">
    <source>
        <dbReference type="Pfam" id="PF07733"/>
    </source>
</evidence>
<dbReference type="InterPro" id="IPR029460">
    <property type="entry name" value="DNAPol_HHH"/>
</dbReference>
<accession>A0A8S2EH00</accession>
<dbReference type="InterPro" id="IPR041931">
    <property type="entry name" value="DNA_pol3_alpha_thumb_dom"/>
</dbReference>
<keyword evidence="2" id="KW-0808">Transferase</keyword>
<evidence type="ECO:0000256" key="2">
    <source>
        <dbReference type="ARBA" id="ARBA00022679"/>
    </source>
</evidence>
<evidence type="ECO:0000256" key="1">
    <source>
        <dbReference type="ARBA" id="ARBA00012417"/>
    </source>
</evidence>
<evidence type="ECO:0000259" key="8">
    <source>
        <dbReference type="Pfam" id="PF14579"/>
    </source>
</evidence>
<protein>
    <recommendedName>
        <fullName evidence="1">DNA-directed DNA polymerase</fullName>
        <ecNumber evidence="1">2.7.7.7</ecNumber>
    </recommendedName>
</protein>
<dbReference type="InterPro" id="IPR011708">
    <property type="entry name" value="DNA_pol3_alpha_NTPase_dom"/>
</dbReference>
<evidence type="ECO:0000256" key="6">
    <source>
        <dbReference type="ARBA" id="ARBA00049244"/>
    </source>
</evidence>
<dbReference type="GO" id="GO:0006260">
    <property type="term" value="P:DNA replication"/>
    <property type="evidence" value="ECO:0007669"/>
    <property type="project" value="UniProtKB-KW"/>
</dbReference>
<dbReference type="InterPro" id="IPR040982">
    <property type="entry name" value="DNA_pol3_finger"/>
</dbReference>
<dbReference type="EMBL" id="CAJOBA010036894">
    <property type="protein sequence ID" value="CAF4031939.1"/>
    <property type="molecule type" value="Genomic_DNA"/>
</dbReference>
<evidence type="ECO:0000256" key="5">
    <source>
        <dbReference type="ARBA" id="ARBA00022932"/>
    </source>
</evidence>
<proteinExistence type="predicted"/>
<feature type="domain" description="DNA polymerase III alpha subunit finger" evidence="9">
    <location>
        <begin position="121"/>
        <end position="209"/>
    </location>
</feature>
<evidence type="ECO:0000313" key="12">
    <source>
        <dbReference type="Proteomes" id="UP000677228"/>
    </source>
</evidence>